<dbReference type="EMBL" id="CP051685">
    <property type="protein sequence ID" value="QJE01400.1"/>
    <property type="molecule type" value="Genomic_DNA"/>
</dbReference>
<evidence type="ECO:0000313" key="1">
    <source>
        <dbReference type="EMBL" id="QJE01400.1"/>
    </source>
</evidence>
<organism evidence="1 2">
    <name type="scientific">Massilia forsythiae</name>
    <dbReference type="NCBI Taxonomy" id="2728020"/>
    <lineage>
        <taxon>Bacteria</taxon>
        <taxon>Pseudomonadati</taxon>
        <taxon>Pseudomonadota</taxon>
        <taxon>Betaproteobacteria</taxon>
        <taxon>Burkholderiales</taxon>
        <taxon>Oxalobacteraceae</taxon>
        <taxon>Telluria group</taxon>
        <taxon>Massilia</taxon>
    </lineage>
</organism>
<reference evidence="1 2" key="1">
    <citation type="submission" date="2020-04" db="EMBL/GenBank/DDBJ databases">
        <title>Genome sequencing of novel species.</title>
        <authorList>
            <person name="Heo J."/>
            <person name="Kim S.-J."/>
            <person name="Kim J.-S."/>
            <person name="Hong S.-B."/>
            <person name="Kwon S.-W."/>
        </authorList>
    </citation>
    <scope>NUCLEOTIDE SEQUENCE [LARGE SCALE GENOMIC DNA]</scope>
    <source>
        <strain evidence="1 2">GN2-R2</strain>
    </source>
</reference>
<dbReference type="GO" id="GO:0006974">
    <property type="term" value="P:DNA damage response"/>
    <property type="evidence" value="ECO:0007669"/>
    <property type="project" value="TreeGrafter"/>
</dbReference>
<gene>
    <name evidence="1" type="ORF">HH212_16285</name>
</gene>
<accession>A0A7Z2VYV1</accession>
<dbReference type="Proteomes" id="UP000502415">
    <property type="component" value="Chromosome"/>
</dbReference>
<evidence type="ECO:0000313" key="2">
    <source>
        <dbReference type="Proteomes" id="UP000502415"/>
    </source>
</evidence>
<name>A0A7Z2VYV1_9BURK</name>
<dbReference type="PANTHER" id="PTHR38785">
    <property type="entry name" value="HOMOLOG OF VIRK"/>
    <property type="match status" value="1"/>
</dbReference>
<protein>
    <submittedName>
        <fullName evidence="1">DUF535 domain-containing protein</fullName>
    </submittedName>
</protein>
<dbReference type="InterPro" id="IPR007488">
    <property type="entry name" value="DUF535"/>
</dbReference>
<dbReference type="KEGG" id="mfy:HH212_16285"/>
<proteinExistence type="predicted"/>
<dbReference type="AlphaFoldDB" id="A0A7Z2VYV1"/>
<sequence length="318" mass="35723">MIFAHLARHAVAMRRQVGLASWLLCMARSLRVLAHYRDHQALCRLGVHREHVVPACGGDPFHHLSHRDYLIKGLSPRLRVQAALGHYRFEESTFDGAYRRAVYGACRLPLWRHDADGSSFLIQLEMASRGNAEGDLTIALVADGKCLHRLSFSWLEGRMLGLETPVVPFIARNQGRWTDSGAAFDAFERVFPNNSPSFFCFAAMQGMAQALDMEQVVAIRSSAHIAYDPDPQKHFANAYDGFWKILGGIEMKGGEGWLIGLPFYVKPLSEMPSKHRKRAAQRREHWRAIGESARTVLQRHLLHARVRAGQAAPALEPA</sequence>
<dbReference type="RefSeq" id="WP_170203427.1">
    <property type="nucleotide sequence ID" value="NZ_CP051685.1"/>
</dbReference>
<keyword evidence="2" id="KW-1185">Reference proteome</keyword>
<dbReference type="PANTHER" id="PTHR38785:SF1">
    <property type="entry name" value="HOMOLOG OF VIRK"/>
    <property type="match status" value="1"/>
</dbReference>
<dbReference type="Pfam" id="PF04393">
    <property type="entry name" value="DUF535"/>
    <property type="match status" value="1"/>
</dbReference>